<dbReference type="InterPro" id="IPR050490">
    <property type="entry name" value="Bact_solute-bd_prot1"/>
</dbReference>
<keyword evidence="5" id="KW-0574">Periplasm</keyword>
<dbReference type="PANTHER" id="PTHR43649:SF34">
    <property type="entry name" value="ABC TRANSPORTER PERIPLASMIC-BINDING PROTEIN YCJN-RELATED"/>
    <property type="match status" value="1"/>
</dbReference>
<name>A0A4R2C621_SHIGR</name>
<dbReference type="RefSeq" id="WP_133036479.1">
    <property type="nucleotide sequence ID" value="NZ_BAABEI010000001.1"/>
</dbReference>
<keyword evidence="4 6" id="KW-0732">Signal</keyword>
<dbReference type="SUPFAM" id="SSF53850">
    <property type="entry name" value="Periplasmic binding protein-like II"/>
    <property type="match status" value="1"/>
</dbReference>
<protein>
    <submittedName>
        <fullName evidence="7">Carbohydrate ABC transporter substrate-binding protein (CUT1 family)</fullName>
    </submittedName>
</protein>
<organism evidence="7 8">
    <name type="scientific">Shinella granuli</name>
    <dbReference type="NCBI Taxonomy" id="323621"/>
    <lineage>
        <taxon>Bacteria</taxon>
        <taxon>Pseudomonadati</taxon>
        <taxon>Pseudomonadota</taxon>
        <taxon>Alphaproteobacteria</taxon>
        <taxon>Hyphomicrobiales</taxon>
        <taxon>Rhizobiaceae</taxon>
        <taxon>Shinella</taxon>
    </lineage>
</organism>
<evidence type="ECO:0000256" key="3">
    <source>
        <dbReference type="ARBA" id="ARBA00022448"/>
    </source>
</evidence>
<comment type="subcellular location">
    <subcellularLocation>
        <location evidence="1">Periplasm</location>
    </subcellularLocation>
</comment>
<evidence type="ECO:0000256" key="5">
    <source>
        <dbReference type="ARBA" id="ARBA00022764"/>
    </source>
</evidence>
<evidence type="ECO:0000256" key="6">
    <source>
        <dbReference type="SAM" id="SignalP"/>
    </source>
</evidence>
<evidence type="ECO:0000256" key="2">
    <source>
        <dbReference type="ARBA" id="ARBA00008520"/>
    </source>
</evidence>
<evidence type="ECO:0000256" key="1">
    <source>
        <dbReference type="ARBA" id="ARBA00004418"/>
    </source>
</evidence>
<dbReference type="EMBL" id="SLVX01000026">
    <property type="protein sequence ID" value="TCN35706.1"/>
    <property type="molecule type" value="Genomic_DNA"/>
</dbReference>
<dbReference type="InterPro" id="IPR006059">
    <property type="entry name" value="SBP"/>
</dbReference>
<feature type="signal peptide" evidence="6">
    <location>
        <begin position="1"/>
        <end position="25"/>
    </location>
</feature>
<keyword evidence="3" id="KW-0813">Transport</keyword>
<gene>
    <name evidence="7" type="ORF">EV665_12628</name>
</gene>
<dbReference type="Gene3D" id="3.40.190.10">
    <property type="entry name" value="Periplasmic binding protein-like II"/>
    <property type="match status" value="2"/>
</dbReference>
<accession>A0A4R2C621</accession>
<keyword evidence="8" id="KW-1185">Reference proteome</keyword>
<dbReference type="PANTHER" id="PTHR43649">
    <property type="entry name" value="ARABINOSE-BINDING PROTEIN-RELATED"/>
    <property type="match status" value="1"/>
</dbReference>
<evidence type="ECO:0000256" key="4">
    <source>
        <dbReference type="ARBA" id="ARBA00022729"/>
    </source>
</evidence>
<dbReference type="Pfam" id="PF01547">
    <property type="entry name" value="SBP_bac_1"/>
    <property type="match status" value="1"/>
</dbReference>
<dbReference type="Proteomes" id="UP000295351">
    <property type="component" value="Unassembled WGS sequence"/>
</dbReference>
<sequence length="474" mass="53591">MNVIKTTAALAAGLALWTLALPAHAQTEAQKALAGTTIHFLAPSMPQFAALVKFLPEFEQKYGIKVVVDEVPFENYRQKSLVEMQQGTGTYDFFAVDVMWLAEYAAAGFLEPLMPYVKNTDLTDADYDIDDFLPRVISGTGVFNDTLFTIPIGAGPVGTTFRTDVAEKAGFKLPERFSPEFTTQYMFDAAKKVNNPESNMIGFANIPGRWFWGVTYLPYLYAFQTPETKGDEYVDKDWKISINNERTVASIDYFTSFKQFMPSDSANWGIGEATAVYQAGNAFGTWNYQDFIKGFFEDPETQAKVAGKNVHLHTPVGPNGVIDPWFGAWSLGLSKDSKNKEATWTFIQWLTSKDIQARATQYGAGPSRHSTYKSETLAKYQPWWPGVYEFMLKETNPDERIRVPEWAEISDIMGEEGNRVWIGEIDSKTAAANMEKRMTEAMRKGGYYIPGRDDLPKQQWRDLTYYDRLPSTWN</sequence>
<comment type="caution">
    <text evidence="7">The sequence shown here is derived from an EMBL/GenBank/DDBJ whole genome shotgun (WGS) entry which is preliminary data.</text>
</comment>
<feature type="chain" id="PRO_5020623250" evidence="6">
    <location>
        <begin position="26"/>
        <end position="474"/>
    </location>
</feature>
<proteinExistence type="inferred from homology"/>
<dbReference type="GO" id="GO:0042597">
    <property type="term" value="C:periplasmic space"/>
    <property type="evidence" value="ECO:0007669"/>
    <property type="project" value="UniProtKB-SubCell"/>
</dbReference>
<evidence type="ECO:0000313" key="7">
    <source>
        <dbReference type="EMBL" id="TCN35706.1"/>
    </source>
</evidence>
<dbReference type="AlphaFoldDB" id="A0A4R2C621"/>
<evidence type="ECO:0000313" key="8">
    <source>
        <dbReference type="Proteomes" id="UP000295351"/>
    </source>
</evidence>
<reference evidence="7 8" key="1">
    <citation type="submission" date="2019-03" db="EMBL/GenBank/DDBJ databases">
        <title>Genomic Encyclopedia of Type Strains, Phase IV (KMG-IV): sequencing the most valuable type-strain genomes for metagenomic binning, comparative biology and taxonomic classification.</title>
        <authorList>
            <person name="Goeker M."/>
        </authorList>
    </citation>
    <scope>NUCLEOTIDE SEQUENCE [LARGE SCALE GENOMIC DNA]</scope>
    <source>
        <strain evidence="7 8">DSM 18401</strain>
    </source>
</reference>
<comment type="similarity">
    <text evidence="2">Belongs to the bacterial solute-binding protein 1 family.</text>
</comment>